<accession>A0A0K9PUQ2</accession>
<dbReference type="OMA" id="EKPRMTR"/>
<dbReference type="PANTHER" id="PTHR33405">
    <property type="entry name" value="PROTEIN FLX-LIKE 2"/>
    <property type="match status" value="1"/>
</dbReference>
<dbReference type="GO" id="GO:0009908">
    <property type="term" value="P:flower development"/>
    <property type="evidence" value="ECO:0007669"/>
    <property type="project" value="UniProtKB-KW"/>
</dbReference>
<evidence type="ECO:0000313" key="8">
    <source>
        <dbReference type="EMBL" id="KMZ71987.1"/>
    </source>
</evidence>
<dbReference type="Proteomes" id="UP000036987">
    <property type="component" value="Unassembled WGS sequence"/>
</dbReference>
<comment type="caution">
    <text evidence="8">The sequence shown here is derived from an EMBL/GenBank/DDBJ whole genome shotgun (WGS) entry which is preliminary data.</text>
</comment>
<feature type="coiled-coil region" evidence="6">
    <location>
        <begin position="50"/>
        <end position="84"/>
    </location>
</feature>
<evidence type="ECO:0000256" key="5">
    <source>
        <dbReference type="ARBA" id="ARBA00023089"/>
    </source>
</evidence>
<evidence type="ECO:0000256" key="2">
    <source>
        <dbReference type="ARBA" id="ARBA00022473"/>
    </source>
</evidence>
<evidence type="ECO:0000256" key="4">
    <source>
        <dbReference type="ARBA" id="ARBA00023054"/>
    </source>
</evidence>
<evidence type="ECO:0000313" key="9">
    <source>
        <dbReference type="Proteomes" id="UP000036987"/>
    </source>
</evidence>
<evidence type="ECO:0000256" key="3">
    <source>
        <dbReference type="ARBA" id="ARBA00022782"/>
    </source>
</evidence>
<dbReference type="STRING" id="29655.A0A0K9PUQ2"/>
<keyword evidence="9" id="KW-1185">Reference proteome</keyword>
<dbReference type="AlphaFoldDB" id="A0A0K9PUQ2"/>
<feature type="compositionally biased region" description="Pro residues" evidence="7">
    <location>
        <begin position="25"/>
        <end position="42"/>
    </location>
</feature>
<evidence type="ECO:0000256" key="7">
    <source>
        <dbReference type="SAM" id="MobiDB-lite"/>
    </source>
</evidence>
<keyword evidence="4 6" id="KW-0175">Coiled coil</keyword>
<dbReference type="PANTHER" id="PTHR33405:SF20">
    <property type="entry name" value="PROTEIN FLX-LIKE 3"/>
    <property type="match status" value="1"/>
</dbReference>
<comment type="similarity">
    <text evidence="1">Belongs to the FLX family.</text>
</comment>
<dbReference type="GO" id="GO:0030154">
    <property type="term" value="P:cell differentiation"/>
    <property type="evidence" value="ECO:0007669"/>
    <property type="project" value="UniProtKB-KW"/>
</dbReference>
<organism evidence="8 9">
    <name type="scientific">Zostera marina</name>
    <name type="common">Eelgrass</name>
    <dbReference type="NCBI Taxonomy" id="29655"/>
    <lineage>
        <taxon>Eukaryota</taxon>
        <taxon>Viridiplantae</taxon>
        <taxon>Streptophyta</taxon>
        <taxon>Embryophyta</taxon>
        <taxon>Tracheophyta</taxon>
        <taxon>Spermatophyta</taxon>
        <taxon>Magnoliopsida</taxon>
        <taxon>Liliopsida</taxon>
        <taxon>Zosteraceae</taxon>
        <taxon>Zostera</taxon>
    </lineage>
</organism>
<feature type="coiled-coil region" evidence="6">
    <location>
        <begin position="162"/>
        <end position="224"/>
    </location>
</feature>
<proteinExistence type="inferred from homology"/>
<feature type="region of interest" description="Disordered" evidence="7">
    <location>
        <begin position="275"/>
        <end position="295"/>
    </location>
</feature>
<gene>
    <name evidence="8" type="ORF">ZOSMA_170G00080</name>
</gene>
<feature type="region of interest" description="Disordered" evidence="7">
    <location>
        <begin position="1"/>
        <end position="43"/>
    </location>
</feature>
<sequence length="295" mass="33846">MSGRRAPPRNAIRDNHNRRHNPYPHAEPPSRQPFNRPRPPLHPDIYEEEIDNQMAEIRRLDTENRRLNDDRLALQRHLTVAQEEIHRLNLVIVETRAERDERVREMIEKGRKMEADIRAGEGFRNEVLQLRAEVKNLDVVRQDQLKNLTQDLERAQMEAKSVKGFKNEIEGLRQELVRARTAFEYEKKGNADMMEQRQLMEKNMVSMAREIEKLQSELASGKSRSWGGSVYDARSYDATLNSPEGGYPSSYGNGYGLLVGAGEKNPVYGVGEKNPAYGVGSGSWASYDKSHPAHR</sequence>
<evidence type="ECO:0008006" key="10">
    <source>
        <dbReference type="Google" id="ProtNLM"/>
    </source>
</evidence>
<protein>
    <recommendedName>
        <fullName evidence="10">Protein FLX-like 3</fullName>
    </recommendedName>
</protein>
<keyword evidence="2" id="KW-0217">Developmental protein</keyword>
<keyword evidence="5" id="KW-0287">Flowering</keyword>
<dbReference type="OrthoDB" id="2018286at2759"/>
<evidence type="ECO:0000256" key="1">
    <source>
        <dbReference type="ARBA" id="ARBA00005405"/>
    </source>
</evidence>
<name>A0A0K9PUQ2_ZOSMR</name>
<dbReference type="InterPro" id="IPR040353">
    <property type="entry name" value="FLX/FLX-like"/>
</dbReference>
<reference evidence="9" key="1">
    <citation type="journal article" date="2016" name="Nature">
        <title>The genome of the seagrass Zostera marina reveals angiosperm adaptation to the sea.</title>
        <authorList>
            <person name="Olsen J.L."/>
            <person name="Rouze P."/>
            <person name="Verhelst B."/>
            <person name="Lin Y.-C."/>
            <person name="Bayer T."/>
            <person name="Collen J."/>
            <person name="Dattolo E."/>
            <person name="De Paoli E."/>
            <person name="Dittami S."/>
            <person name="Maumus F."/>
            <person name="Michel G."/>
            <person name="Kersting A."/>
            <person name="Lauritano C."/>
            <person name="Lohaus R."/>
            <person name="Toepel M."/>
            <person name="Tonon T."/>
            <person name="Vanneste K."/>
            <person name="Amirebrahimi M."/>
            <person name="Brakel J."/>
            <person name="Bostroem C."/>
            <person name="Chovatia M."/>
            <person name="Grimwood J."/>
            <person name="Jenkins J.W."/>
            <person name="Jueterbock A."/>
            <person name="Mraz A."/>
            <person name="Stam W.T."/>
            <person name="Tice H."/>
            <person name="Bornberg-Bauer E."/>
            <person name="Green P.J."/>
            <person name="Pearson G.A."/>
            <person name="Procaccini G."/>
            <person name="Duarte C.M."/>
            <person name="Schmutz J."/>
            <person name="Reusch T.B.H."/>
            <person name="Van de Peer Y."/>
        </authorList>
    </citation>
    <scope>NUCLEOTIDE SEQUENCE [LARGE SCALE GENOMIC DNA]</scope>
    <source>
        <strain evidence="9">cv. Finnish</strain>
    </source>
</reference>
<dbReference type="EMBL" id="LFYR01000644">
    <property type="protein sequence ID" value="KMZ71987.1"/>
    <property type="molecule type" value="Genomic_DNA"/>
</dbReference>
<keyword evidence="3" id="KW-0221">Differentiation</keyword>
<evidence type="ECO:0000256" key="6">
    <source>
        <dbReference type="SAM" id="Coils"/>
    </source>
</evidence>